<protein>
    <submittedName>
        <fullName evidence="2">Toxin-antitoxin system, antitoxin component, HicB domain protein</fullName>
    </submittedName>
</protein>
<sequence>MGEGLFCADGETRVYSAWWLLAIDTSRLTTRAKRFHATLPENLLAAIDDYVKTHGGSRSGFLADAARENCAAIRVKPGIYPALAGPRDLRGKRR</sequence>
<dbReference type="Proteomes" id="UP000004750">
    <property type="component" value="Unassembled WGS sequence"/>
</dbReference>
<dbReference type="RefSeq" id="WP_006986092.1">
    <property type="nucleotide sequence ID" value="NZ_JH417944.1"/>
</dbReference>
<dbReference type="HOGENOM" id="CLU_2380938_0_0_6"/>
<dbReference type="GO" id="GO:0006355">
    <property type="term" value="P:regulation of DNA-templated transcription"/>
    <property type="evidence" value="ECO:0007669"/>
    <property type="project" value="InterPro"/>
</dbReference>
<dbReference type="EMBL" id="AGCM01000121">
    <property type="protein sequence ID" value="EHM52791.1"/>
    <property type="molecule type" value="Genomic_DNA"/>
</dbReference>
<proteinExistence type="predicted"/>
<comment type="caution">
    <text evidence="2">The sequence shown here is derived from an EMBL/GenBank/DDBJ whole genome shotgun (WGS) entry which is preliminary data.</text>
</comment>
<dbReference type="Pfam" id="PF15919">
    <property type="entry name" value="HicB_lk_antitox"/>
    <property type="match status" value="1"/>
</dbReference>
<feature type="domain" description="HicB-like antitoxin of toxin-antitoxin system" evidence="1">
    <location>
        <begin position="17"/>
        <end position="66"/>
    </location>
</feature>
<dbReference type="InterPro" id="IPR031807">
    <property type="entry name" value="HicB-like"/>
</dbReference>
<dbReference type="AlphaFoldDB" id="G9ZH39"/>
<name>G9ZH39_9GAMM</name>
<dbReference type="Gene3D" id="1.10.1220.10">
    <property type="entry name" value="Met repressor-like"/>
    <property type="match status" value="1"/>
</dbReference>
<dbReference type="STRING" id="797473.HMPREF9080_02096"/>
<evidence type="ECO:0000313" key="3">
    <source>
        <dbReference type="Proteomes" id="UP000004750"/>
    </source>
</evidence>
<accession>G9ZH39</accession>
<evidence type="ECO:0000259" key="1">
    <source>
        <dbReference type="Pfam" id="PF15919"/>
    </source>
</evidence>
<gene>
    <name evidence="2" type="ORF">HMPREF9080_02096</name>
</gene>
<dbReference type="InterPro" id="IPR013321">
    <property type="entry name" value="Arc_rbn_hlx_hlx"/>
</dbReference>
<reference evidence="2 3" key="1">
    <citation type="submission" date="2011-08" db="EMBL/GenBank/DDBJ databases">
        <authorList>
            <person name="Weinstock G."/>
            <person name="Sodergren E."/>
            <person name="Clifton S."/>
            <person name="Fulton L."/>
            <person name="Fulton B."/>
            <person name="Courtney L."/>
            <person name="Fronick C."/>
            <person name="Harrison M."/>
            <person name="Strong C."/>
            <person name="Farmer C."/>
            <person name="Delahaunty K."/>
            <person name="Markovic C."/>
            <person name="Hall O."/>
            <person name="Minx P."/>
            <person name="Tomlinson C."/>
            <person name="Mitreva M."/>
            <person name="Hou S."/>
            <person name="Chen J."/>
            <person name="Wollam A."/>
            <person name="Pepin K.H."/>
            <person name="Johnson M."/>
            <person name="Bhonagiri V."/>
            <person name="Zhang X."/>
            <person name="Suruliraj S."/>
            <person name="Warren W."/>
            <person name="Chinwalla A."/>
            <person name="Mardis E.R."/>
            <person name="Wilson R.K."/>
        </authorList>
    </citation>
    <scope>NUCLEOTIDE SEQUENCE [LARGE SCALE GENOMIC DNA]</scope>
    <source>
        <strain evidence="2 3">F0432</strain>
    </source>
</reference>
<dbReference type="CDD" id="cd22231">
    <property type="entry name" value="RHH_NikR_HicB-like"/>
    <property type="match status" value="1"/>
</dbReference>
<dbReference type="PATRIC" id="fig|797473.3.peg.1712"/>
<evidence type="ECO:0000313" key="2">
    <source>
        <dbReference type="EMBL" id="EHM52791.1"/>
    </source>
</evidence>
<organism evidence="2 3">
    <name type="scientific">Cardiobacterium valvarum F0432</name>
    <dbReference type="NCBI Taxonomy" id="797473"/>
    <lineage>
        <taxon>Bacteria</taxon>
        <taxon>Pseudomonadati</taxon>
        <taxon>Pseudomonadota</taxon>
        <taxon>Gammaproteobacteria</taxon>
        <taxon>Cardiobacteriales</taxon>
        <taxon>Cardiobacteriaceae</taxon>
        <taxon>Cardiobacterium</taxon>
    </lineage>
</organism>